<organism evidence="3 4">
    <name type="scientific">Wenyingzhuangia gilva</name>
    <dbReference type="NCBI Taxonomy" id="3057677"/>
    <lineage>
        <taxon>Bacteria</taxon>
        <taxon>Pseudomonadati</taxon>
        <taxon>Bacteroidota</taxon>
        <taxon>Flavobacteriia</taxon>
        <taxon>Flavobacteriales</taxon>
        <taxon>Flavobacteriaceae</taxon>
        <taxon>Wenyingzhuangia</taxon>
    </lineage>
</organism>
<dbReference type="RefSeq" id="WP_302885285.1">
    <property type="nucleotide sequence ID" value="NZ_JAUMIT010000014.1"/>
</dbReference>
<gene>
    <name evidence="3" type="ORF">QVZ41_14090</name>
</gene>
<feature type="transmembrane region" description="Helical" evidence="2">
    <location>
        <begin position="127"/>
        <end position="148"/>
    </location>
</feature>
<proteinExistence type="predicted"/>
<feature type="transmembrane region" description="Helical" evidence="2">
    <location>
        <begin position="218"/>
        <end position="238"/>
    </location>
</feature>
<reference evidence="3" key="1">
    <citation type="submission" date="2023-07" db="EMBL/GenBank/DDBJ databases">
        <title>Wenyingzhuangia sp. chi5 genome sequencing and assembly.</title>
        <authorList>
            <person name="Park S."/>
        </authorList>
    </citation>
    <scope>NUCLEOTIDE SEQUENCE</scope>
    <source>
        <strain evidence="3">Chi5</strain>
    </source>
</reference>
<feature type="transmembrane region" description="Helical" evidence="2">
    <location>
        <begin position="93"/>
        <end position="115"/>
    </location>
</feature>
<comment type="caution">
    <text evidence="3">The sequence shown here is derived from an EMBL/GenBank/DDBJ whole genome shotgun (WGS) entry which is preliminary data.</text>
</comment>
<keyword evidence="2" id="KW-0812">Transmembrane</keyword>
<feature type="coiled-coil region" evidence="1">
    <location>
        <begin position="6"/>
        <end position="37"/>
    </location>
</feature>
<evidence type="ECO:0000313" key="3">
    <source>
        <dbReference type="EMBL" id="MDO3695978.1"/>
    </source>
</evidence>
<keyword evidence="1" id="KW-0175">Coiled coil</keyword>
<keyword evidence="2" id="KW-1133">Transmembrane helix</keyword>
<evidence type="ECO:0000256" key="2">
    <source>
        <dbReference type="SAM" id="Phobius"/>
    </source>
</evidence>
<accession>A0ABT8VVI2</accession>
<dbReference type="Proteomes" id="UP001168642">
    <property type="component" value="Unassembled WGS sequence"/>
</dbReference>
<sequence>MENRTEFNLENNINQWKQELTEKNNLTKSNIIELESHLLDLIQDIESKGLNKEESFIIARKRMGKTNDITIEFDKVNNDFSYIKKLIPYFKGALIYITFITLSKSFFIISLILSISKGLDVNNMFNTISIILLAFTCVTFFSVIYLNLNNRKTFLSKLNNTKTLIALIIISPIITYRLYNQITALGIRPFVSSKSSTLLELLSDFTSHDNSYIMETKFISYQTFSALIIFSVSIFFIWKNKQSNRLNISK</sequence>
<keyword evidence="2" id="KW-0472">Membrane</keyword>
<evidence type="ECO:0000313" key="4">
    <source>
        <dbReference type="Proteomes" id="UP001168642"/>
    </source>
</evidence>
<feature type="transmembrane region" description="Helical" evidence="2">
    <location>
        <begin position="160"/>
        <end position="179"/>
    </location>
</feature>
<name>A0ABT8VVI2_9FLAO</name>
<evidence type="ECO:0000256" key="1">
    <source>
        <dbReference type="SAM" id="Coils"/>
    </source>
</evidence>
<keyword evidence="4" id="KW-1185">Reference proteome</keyword>
<dbReference type="EMBL" id="JAUMIT010000014">
    <property type="protein sequence ID" value="MDO3695978.1"/>
    <property type="molecule type" value="Genomic_DNA"/>
</dbReference>
<protein>
    <submittedName>
        <fullName evidence="3">Uncharacterized protein</fullName>
    </submittedName>
</protein>